<evidence type="ECO:0000256" key="8">
    <source>
        <dbReference type="HAMAP-Rule" id="MF_02006"/>
    </source>
</evidence>
<dbReference type="InterPro" id="IPR002305">
    <property type="entry name" value="aa-tRNA-synth_Ic"/>
</dbReference>
<evidence type="ECO:0000259" key="10">
    <source>
        <dbReference type="Pfam" id="PF22421"/>
    </source>
</evidence>
<organism evidence="11 12">
    <name type="scientific">Desulfosporosinus nitroreducens</name>
    <dbReference type="NCBI Taxonomy" id="2018668"/>
    <lineage>
        <taxon>Bacteria</taxon>
        <taxon>Bacillati</taxon>
        <taxon>Bacillota</taxon>
        <taxon>Clostridia</taxon>
        <taxon>Eubacteriales</taxon>
        <taxon>Desulfitobacteriaceae</taxon>
        <taxon>Desulfosporosinus</taxon>
    </lineage>
</organism>
<comment type="similarity">
    <text evidence="8">Belongs to the class-I aminoacyl-tRNA synthetase family. TyrS type 1 subfamily.</text>
</comment>
<feature type="domain" description="Tyrosine--tRNA ligase SYY-like C-terminal" evidence="10">
    <location>
        <begin position="335"/>
        <end position="417"/>
    </location>
</feature>
<comment type="subcellular location">
    <subcellularLocation>
        <location evidence="8">Cytoplasm</location>
    </subcellularLocation>
</comment>
<dbReference type="HAMAP" id="MF_02006">
    <property type="entry name" value="Tyr_tRNA_synth_type1"/>
    <property type="match status" value="1"/>
</dbReference>
<accession>A0ABT8R1D0</accession>
<dbReference type="SUPFAM" id="SSF55174">
    <property type="entry name" value="Alpha-L RNA-binding motif"/>
    <property type="match status" value="1"/>
</dbReference>
<sequence length="421" mass="47049">MDIFNELKDRGLVYQHTDEDALRKRLAKGPMALYCGFDPTADSLHIGHLLPLLVLRRFQLAGHKSIALVGGGTGLIGDPSGKASERTLNPQEVVEQWAQKIKNQFGRFLDFETKDNPAILANNYDWLGSLHVIEFLRDIGKNFPLGAMLAKDSVESRLSKGISFTEFSYMILQSYDYLKLNEMHGCEMQIGGSDQWGNITSGIDLIRRTANQEKEMHGLTLPLVTKSDGTKFGKTEGGAVWLDQEKMSPYKFYQFWLNTDDQDVVKFLKYFTFISIEEINELAQGVEKEPEKRRAQRALAEDVTKLVHGQEALDRAEKISNALFGGGLGNLTAVEIEEGFSDVPSATIQASETSLVDALVQVGAVSSKRQAREAIESGAIYINDIRHSNVGSTVSELERLDGKYLVIRRGKKNYYLIKFEA</sequence>
<dbReference type="InterPro" id="IPR014729">
    <property type="entry name" value="Rossmann-like_a/b/a_fold"/>
</dbReference>
<evidence type="ECO:0000256" key="5">
    <source>
        <dbReference type="ARBA" id="ARBA00022917"/>
    </source>
</evidence>
<dbReference type="PANTHER" id="PTHR11766">
    <property type="entry name" value="TYROSYL-TRNA SYNTHETASE"/>
    <property type="match status" value="1"/>
</dbReference>
<keyword evidence="1 8" id="KW-0436">Ligase</keyword>
<name>A0ABT8R1D0_9FIRM</name>
<dbReference type="EC" id="6.1.1.1" evidence="8"/>
<evidence type="ECO:0000256" key="9">
    <source>
        <dbReference type="PROSITE-ProRule" id="PRU00182"/>
    </source>
</evidence>
<keyword evidence="4 9" id="KW-0694">RNA-binding</keyword>
<dbReference type="Pfam" id="PF00579">
    <property type="entry name" value="tRNA-synt_1b"/>
    <property type="match status" value="1"/>
</dbReference>
<comment type="function">
    <text evidence="8">Catalyzes the attachment of tyrosine to tRNA(Tyr) in a two-step reaction: tyrosine is first activated by ATP to form Tyr-AMP and then transferred to the acceptor end of tRNA(Tyr).</text>
</comment>
<dbReference type="Gene3D" id="3.10.290.10">
    <property type="entry name" value="RNA-binding S4 domain"/>
    <property type="match status" value="1"/>
</dbReference>
<dbReference type="SUPFAM" id="SSF52374">
    <property type="entry name" value="Nucleotidylyl transferase"/>
    <property type="match status" value="1"/>
</dbReference>
<dbReference type="PRINTS" id="PR01040">
    <property type="entry name" value="TRNASYNTHTYR"/>
</dbReference>
<keyword evidence="3 8" id="KW-0067">ATP-binding</keyword>
<evidence type="ECO:0000313" key="11">
    <source>
        <dbReference type="EMBL" id="MDO0825931.1"/>
    </source>
</evidence>
<feature type="binding site" evidence="8">
    <location>
        <position position="169"/>
    </location>
    <ligand>
        <name>L-tyrosine</name>
        <dbReference type="ChEBI" id="CHEBI:58315"/>
    </ligand>
</feature>
<feature type="short sequence motif" description="'HIGH' region" evidence="8">
    <location>
        <begin position="39"/>
        <end position="48"/>
    </location>
</feature>
<evidence type="ECO:0000256" key="1">
    <source>
        <dbReference type="ARBA" id="ARBA00022598"/>
    </source>
</evidence>
<dbReference type="Pfam" id="PF22421">
    <property type="entry name" value="SYY_C-terminal"/>
    <property type="match status" value="1"/>
</dbReference>
<evidence type="ECO:0000256" key="3">
    <source>
        <dbReference type="ARBA" id="ARBA00022840"/>
    </source>
</evidence>
<dbReference type="InterPro" id="IPR054608">
    <property type="entry name" value="SYY-like_C"/>
</dbReference>
<keyword evidence="6 8" id="KW-0030">Aminoacyl-tRNA synthetase</keyword>
<evidence type="ECO:0000256" key="4">
    <source>
        <dbReference type="ARBA" id="ARBA00022884"/>
    </source>
</evidence>
<gene>
    <name evidence="8 11" type="primary">tyrS</name>
    <name evidence="11" type="ORF">M8H41_24300</name>
</gene>
<protein>
    <recommendedName>
        <fullName evidence="8">Tyrosine--tRNA ligase</fullName>
        <ecNumber evidence="8">6.1.1.1</ecNumber>
    </recommendedName>
    <alternativeName>
        <fullName evidence="8">Tyrosyl-tRNA synthetase</fullName>
        <shortName evidence="8">TyrRS</shortName>
    </alternativeName>
</protein>
<dbReference type="NCBIfam" id="TIGR00234">
    <property type="entry name" value="tyrS"/>
    <property type="match status" value="1"/>
</dbReference>
<dbReference type="InterPro" id="IPR024107">
    <property type="entry name" value="Tyr-tRNA-ligase_bac_1"/>
</dbReference>
<feature type="binding site" evidence="8">
    <location>
        <position position="234"/>
    </location>
    <ligand>
        <name>ATP</name>
        <dbReference type="ChEBI" id="CHEBI:30616"/>
    </ligand>
</feature>
<dbReference type="CDD" id="cd00165">
    <property type="entry name" value="S4"/>
    <property type="match status" value="1"/>
</dbReference>
<dbReference type="GO" id="GO:0004831">
    <property type="term" value="F:tyrosine-tRNA ligase activity"/>
    <property type="evidence" value="ECO:0007669"/>
    <property type="project" value="UniProtKB-EC"/>
</dbReference>
<evidence type="ECO:0000313" key="12">
    <source>
        <dbReference type="Proteomes" id="UP001176021"/>
    </source>
</evidence>
<evidence type="ECO:0000256" key="2">
    <source>
        <dbReference type="ARBA" id="ARBA00022741"/>
    </source>
</evidence>
<evidence type="ECO:0000256" key="7">
    <source>
        <dbReference type="ARBA" id="ARBA00048248"/>
    </source>
</evidence>
<dbReference type="Gene3D" id="3.40.50.620">
    <property type="entry name" value="HUPs"/>
    <property type="match status" value="1"/>
</dbReference>
<dbReference type="InterPro" id="IPR002307">
    <property type="entry name" value="Tyr-tRNA-ligase"/>
</dbReference>
<dbReference type="InterPro" id="IPR024088">
    <property type="entry name" value="Tyr-tRNA-ligase_bac-type"/>
</dbReference>
<dbReference type="Gene3D" id="1.10.240.10">
    <property type="entry name" value="Tyrosyl-Transfer RNA Synthetase"/>
    <property type="match status" value="1"/>
</dbReference>
<comment type="subunit">
    <text evidence="8">Homodimer.</text>
</comment>
<feature type="binding site" evidence="8">
    <location>
        <position position="173"/>
    </location>
    <ligand>
        <name>L-tyrosine</name>
        <dbReference type="ChEBI" id="CHEBI:58315"/>
    </ligand>
</feature>
<dbReference type="EMBL" id="JAMJEV010000037">
    <property type="protein sequence ID" value="MDO0825931.1"/>
    <property type="molecule type" value="Genomic_DNA"/>
</dbReference>
<dbReference type="Proteomes" id="UP001176021">
    <property type="component" value="Unassembled WGS sequence"/>
</dbReference>
<dbReference type="PROSITE" id="PS00178">
    <property type="entry name" value="AA_TRNA_LIGASE_I"/>
    <property type="match status" value="1"/>
</dbReference>
<comment type="caution">
    <text evidence="11">The sequence shown here is derived from an EMBL/GenBank/DDBJ whole genome shotgun (WGS) entry which is preliminary data.</text>
</comment>
<keyword evidence="12" id="KW-1185">Reference proteome</keyword>
<evidence type="ECO:0000256" key="6">
    <source>
        <dbReference type="ARBA" id="ARBA00023146"/>
    </source>
</evidence>
<dbReference type="InterPro" id="IPR001412">
    <property type="entry name" value="aa-tRNA-synth_I_CS"/>
</dbReference>
<keyword evidence="2 8" id="KW-0547">Nucleotide-binding</keyword>
<feature type="binding site" evidence="8">
    <location>
        <position position="34"/>
    </location>
    <ligand>
        <name>L-tyrosine</name>
        <dbReference type="ChEBI" id="CHEBI:58315"/>
    </ligand>
</feature>
<reference evidence="11" key="1">
    <citation type="submission" date="2022-05" db="EMBL/GenBank/DDBJ databases">
        <title>Expanded diversity of anoxic marine methylotrophy in a Black Sea sulfate reducing microorganism.</title>
        <authorList>
            <person name="Fischer P.Q."/>
            <person name="Stams A.J.M."/>
            <person name="Villanueva L."/>
            <person name="Sousa D.Z."/>
        </authorList>
    </citation>
    <scope>NUCLEOTIDE SEQUENCE</scope>
    <source>
        <strain evidence="11">P130</strain>
    </source>
</reference>
<dbReference type="PROSITE" id="PS50889">
    <property type="entry name" value="S4"/>
    <property type="match status" value="1"/>
</dbReference>
<dbReference type="CDD" id="cd00395">
    <property type="entry name" value="Tyr_Trp_RS_core"/>
    <property type="match status" value="1"/>
</dbReference>
<dbReference type="InterPro" id="IPR036986">
    <property type="entry name" value="S4_RNA-bd_sf"/>
</dbReference>
<feature type="short sequence motif" description="'KMSKS' region" evidence="8">
    <location>
        <begin position="231"/>
        <end position="235"/>
    </location>
</feature>
<keyword evidence="8" id="KW-0963">Cytoplasm</keyword>
<proteinExistence type="inferred from homology"/>
<keyword evidence="5 8" id="KW-0648">Protein biosynthesis</keyword>
<comment type="catalytic activity">
    <reaction evidence="7 8">
        <text>tRNA(Tyr) + L-tyrosine + ATP = L-tyrosyl-tRNA(Tyr) + AMP + diphosphate + H(+)</text>
        <dbReference type="Rhea" id="RHEA:10220"/>
        <dbReference type="Rhea" id="RHEA-COMP:9706"/>
        <dbReference type="Rhea" id="RHEA-COMP:9707"/>
        <dbReference type="ChEBI" id="CHEBI:15378"/>
        <dbReference type="ChEBI" id="CHEBI:30616"/>
        <dbReference type="ChEBI" id="CHEBI:33019"/>
        <dbReference type="ChEBI" id="CHEBI:58315"/>
        <dbReference type="ChEBI" id="CHEBI:78442"/>
        <dbReference type="ChEBI" id="CHEBI:78536"/>
        <dbReference type="ChEBI" id="CHEBI:456215"/>
        <dbReference type="EC" id="6.1.1.1"/>
    </reaction>
</comment>
<dbReference type="RefSeq" id="WP_252473537.1">
    <property type="nucleotide sequence ID" value="NZ_JAMHFY010000039.1"/>
</dbReference>
<dbReference type="PANTHER" id="PTHR11766:SF0">
    <property type="entry name" value="TYROSINE--TRNA LIGASE, MITOCHONDRIAL"/>
    <property type="match status" value="1"/>
</dbReference>